<evidence type="ECO:0000313" key="1">
    <source>
        <dbReference type="EMBL" id="PCS21532.1"/>
    </source>
</evidence>
<name>A0A2A5T048_9GAMM</name>
<sequence length="42" mass="5128">MYRLLTDTVNKIPSKNDPSFLCLYFYLFGFKMLDWARNYNID</sequence>
<protein>
    <submittedName>
        <fullName evidence="1">Uncharacterized protein</fullName>
    </submittedName>
</protein>
<dbReference type="Proteomes" id="UP000219020">
    <property type="component" value="Unassembled WGS sequence"/>
</dbReference>
<accession>A0A2A5T048</accession>
<evidence type="ECO:0000313" key="2">
    <source>
        <dbReference type="Proteomes" id="UP000219020"/>
    </source>
</evidence>
<organism evidence="1 2">
    <name type="scientific">Candidatus Enterovibrio escicola</name>
    <dbReference type="NCBI Taxonomy" id="1927127"/>
    <lineage>
        <taxon>Bacteria</taxon>
        <taxon>Pseudomonadati</taxon>
        <taxon>Pseudomonadota</taxon>
        <taxon>Gammaproteobacteria</taxon>
        <taxon>Vibrionales</taxon>
        <taxon>Vibrionaceae</taxon>
        <taxon>Enterovibrio</taxon>
    </lineage>
</organism>
<dbReference type="EMBL" id="NBYY01000034">
    <property type="protein sequence ID" value="PCS21532.1"/>
    <property type="molecule type" value="Genomic_DNA"/>
</dbReference>
<gene>
    <name evidence="1" type="ORF">BTN49_3072</name>
</gene>
<dbReference type="AlphaFoldDB" id="A0A2A5T048"/>
<proteinExistence type="predicted"/>
<keyword evidence="2" id="KW-1185">Reference proteome</keyword>
<comment type="caution">
    <text evidence="1">The sequence shown here is derived from an EMBL/GenBank/DDBJ whole genome shotgun (WGS) entry which is preliminary data.</text>
</comment>
<reference evidence="2" key="1">
    <citation type="submission" date="2017-04" db="EMBL/GenBank/DDBJ databases">
        <title>Genome evolution of the luminous symbionts of deep sea anglerfish.</title>
        <authorList>
            <person name="Hendry T.A."/>
        </authorList>
    </citation>
    <scope>NUCLEOTIDE SEQUENCE [LARGE SCALE GENOMIC DNA]</scope>
</reference>